<dbReference type="RefSeq" id="WP_323249159.1">
    <property type="nucleotide sequence ID" value="NZ_JAYFUL010000013.1"/>
</dbReference>
<evidence type="ECO:0000256" key="1">
    <source>
        <dbReference type="ARBA" id="ARBA00006739"/>
    </source>
</evidence>
<sequence length="303" mass="34829">MANHQPKVSIITINFNSTDVTAALLRSLEKITYPSIEVIVVDNSTKDFGYQLPIDFPWITYLEPGENLGFAGGNNKGLRIATGEYYLLLNNDTEVDAGFLEPLIERFQTNANIGVVCPKILYFDEPDVIQFAGYTPINPISGRGFGIGYLEKDTGQHDKAMPTSRAHGAAMIFSKAAFEKVGLMAELFFLYYEEMDYCERFKRAGYTIWYEPSSKVWHKESMSTGKGSTLKTYYYSRNRLLYLRRNTFGYQKILMYIYYTAIALPKNLLGYLVKRDWPHLKAFWQGFIWNFSNSSKDEYDLKT</sequence>
<evidence type="ECO:0000259" key="4">
    <source>
        <dbReference type="Pfam" id="PF00535"/>
    </source>
</evidence>
<organism evidence="5 6">
    <name type="scientific">Arcicella aquatica</name>
    <dbReference type="NCBI Taxonomy" id="217141"/>
    <lineage>
        <taxon>Bacteria</taxon>
        <taxon>Pseudomonadati</taxon>
        <taxon>Bacteroidota</taxon>
        <taxon>Cytophagia</taxon>
        <taxon>Cytophagales</taxon>
        <taxon>Flectobacillaceae</taxon>
        <taxon>Arcicella</taxon>
    </lineage>
</organism>
<comment type="caution">
    <text evidence="5">The sequence shown here is derived from an EMBL/GenBank/DDBJ whole genome shotgun (WGS) entry which is preliminary data.</text>
</comment>
<dbReference type="PANTHER" id="PTHR43179:SF12">
    <property type="entry name" value="GALACTOFURANOSYLTRANSFERASE GLFT2"/>
    <property type="match status" value="1"/>
</dbReference>
<evidence type="ECO:0000313" key="6">
    <source>
        <dbReference type="Proteomes" id="UP001304671"/>
    </source>
</evidence>
<keyword evidence="6" id="KW-1185">Reference proteome</keyword>
<comment type="similarity">
    <text evidence="1">Belongs to the glycosyltransferase 2 family.</text>
</comment>
<proteinExistence type="inferred from homology"/>
<dbReference type="InterPro" id="IPR001173">
    <property type="entry name" value="Glyco_trans_2-like"/>
</dbReference>
<evidence type="ECO:0000313" key="5">
    <source>
        <dbReference type="EMBL" id="MEA5258223.1"/>
    </source>
</evidence>
<dbReference type="PANTHER" id="PTHR43179">
    <property type="entry name" value="RHAMNOSYLTRANSFERASE WBBL"/>
    <property type="match status" value="1"/>
</dbReference>
<gene>
    <name evidence="5" type="ORF">VB264_10565</name>
</gene>
<dbReference type="GO" id="GO:0016757">
    <property type="term" value="F:glycosyltransferase activity"/>
    <property type="evidence" value="ECO:0007669"/>
    <property type="project" value="UniProtKB-KW"/>
</dbReference>
<name>A0ABU5QMD2_9BACT</name>
<dbReference type="EMBL" id="JAYFUL010000013">
    <property type="protein sequence ID" value="MEA5258223.1"/>
    <property type="molecule type" value="Genomic_DNA"/>
</dbReference>
<reference evidence="5 6" key="1">
    <citation type="submission" date="2023-12" db="EMBL/GenBank/DDBJ databases">
        <title>Novel species of the genus Arcicella isolated from rivers.</title>
        <authorList>
            <person name="Lu H."/>
        </authorList>
    </citation>
    <scope>NUCLEOTIDE SEQUENCE [LARGE SCALE GENOMIC DNA]</scope>
    <source>
        <strain evidence="5 6">LMG 21963</strain>
    </source>
</reference>
<dbReference type="Pfam" id="PF00535">
    <property type="entry name" value="Glycos_transf_2"/>
    <property type="match status" value="1"/>
</dbReference>
<dbReference type="EC" id="2.4.-.-" evidence="5"/>
<evidence type="ECO:0000256" key="3">
    <source>
        <dbReference type="ARBA" id="ARBA00022679"/>
    </source>
</evidence>
<accession>A0ABU5QMD2</accession>
<protein>
    <submittedName>
        <fullName evidence="5">Glycosyltransferase family 2 protein</fullName>
        <ecNumber evidence="5">2.4.-.-</ecNumber>
    </submittedName>
</protein>
<feature type="domain" description="Glycosyltransferase 2-like" evidence="4">
    <location>
        <begin position="9"/>
        <end position="181"/>
    </location>
</feature>
<dbReference type="CDD" id="cd04186">
    <property type="entry name" value="GT_2_like_c"/>
    <property type="match status" value="1"/>
</dbReference>
<keyword evidence="3 5" id="KW-0808">Transferase</keyword>
<dbReference type="SUPFAM" id="SSF53448">
    <property type="entry name" value="Nucleotide-diphospho-sugar transferases"/>
    <property type="match status" value="1"/>
</dbReference>
<evidence type="ECO:0000256" key="2">
    <source>
        <dbReference type="ARBA" id="ARBA00022676"/>
    </source>
</evidence>
<dbReference type="InterPro" id="IPR029044">
    <property type="entry name" value="Nucleotide-diphossugar_trans"/>
</dbReference>
<keyword evidence="2 5" id="KW-0328">Glycosyltransferase</keyword>
<dbReference type="Proteomes" id="UP001304671">
    <property type="component" value="Unassembled WGS sequence"/>
</dbReference>
<dbReference type="Gene3D" id="3.90.550.10">
    <property type="entry name" value="Spore Coat Polysaccharide Biosynthesis Protein SpsA, Chain A"/>
    <property type="match status" value="1"/>
</dbReference>